<gene>
    <name evidence="10" type="ORF">DET52_10445</name>
</gene>
<comment type="subcellular location">
    <subcellularLocation>
        <location evidence="1 7">Cell outer membrane</location>
        <topology evidence="1 7">Multi-pass membrane protein</topology>
    </subcellularLocation>
</comment>
<dbReference type="RefSeq" id="WP_133464843.1">
    <property type="nucleotide sequence ID" value="NZ_SNWI01000004.1"/>
</dbReference>
<keyword evidence="3 7" id="KW-1134">Transmembrane beta strand</keyword>
<evidence type="ECO:0000256" key="2">
    <source>
        <dbReference type="ARBA" id="ARBA00022448"/>
    </source>
</evidence>
<sequence length="821" mass="93572">MNIQKTLIILFLFAHLAVVAQPPEATTTQPSNKATIKGQIIDADTKQHMEYANISLFNPQDSSLVTGSITDVQGEFVIRKINFGTYYAEANFIGFNKLRINNIRINSSNREIDLGVIELQPSTQEIGTVNVVADRSRVEYKIDKKVVNVSQDINAAGGTAVDVLENTPSVEVDIEGNVSLRGSSSFTVLIDGKPSVLEGSDALRQLPASVIENIEIITNPSAKYDPDGMAGIINIVMKKNVLSGFNGIINAMVGTRDKYRTDLTLNYKTRKSNLFFGADFNDETFYGSGNSYRETYLTDTTRYLISDGNRDFGRSGHRFKGGVDLYLTDLSTLTLSGTYGEYGRKRGGTSRLHEYTVPANEEIFSIEDENSKREGTYVSTNINFQQKFDESGKHKLDALFYYSNSVGDDYEYEDEFYTDSNYQRTEGYLARIKTLEEEDEDEYRIELDYTRPVGDDGRFEAGFQSRIDREYESYSFNDWDNDLNDYVDNPEFSSSQNFKRDIVAGYSTFANKVGSFSYQLGLRGEYTNRSIAHEKAERPAEINRFDLFPTLHFSYEFLNRLQLMTSYSRRIDRPNGRDLDPFPNYYNRYTIRYGNPELEPEYTDSYELGIMKNYGKSFISLEGFYRVTNNLITQVTELGDDGIFYINTENLNNDYSLGSEIMGNLNIKDWLIFNGSFSLYRYRIEGEVLGESIDRKSTNYTGRLNTTVKLNPNSRIQMTGYYRGPSVSAQGDRSDFFFTNLSYRQDLLKKKLTATLSLRDVFGTMKFERTSSGVDFSDRFKRERESQVVTLTLSYKLNNFKLDRGSNGNGVREMDFDDGGF</sequence>
<dbReference type="InterPro" id="IPR037066">
    <property type="entry name" value="Plug_dom_sf"/>
</dbReference>
<evidence type="ECO:0000256" key="8">
    <source>
        <dbReference type="SAM" id="SignalP"/>
    </source>
</evidence>
<dbReference type="Pfam" id="PF07715">
    <property type="entry name" value="Plug"/>
    <property type="match status" value="1"/>
</dbReference>
<name>A0A4R6H3E9_9BACT</name>
<evidence type="ECO:0000313" key="10">
    <source>
        <dbReference type="EMBL" id="TDO02580.1"/>
    </source>
</evidence>
<keyword evidence="6 7" id="KW-0998">Cell outer membrane</keyword>
<dbReference type="EMBL" id="SNWI01000004">
    <property type="protein sequence ID" value="TDO02580.1"/>
    <property type="molecule type" value="Genomic_DNA"/>
</dbReference>
<dbReference type="PROSITE" id="PS50042">
    <property type="entry name" value="CNMP_BINDING_3"/>
    <property type="match status" value="1"/>
</dbReference>
<protein>
    <submittedName>
        <fullName evidence="10">Outer membrane receptor protein involved in Fe transport</fullName>
    </submittedName>
</protein>
<organism evidence="10 11">
    <name type="scientific">Sunxiuqinia elliptica</name>
    <dbReference type="NCBI Taxonomy" id="655355"/>
    <lineage>
        <taxon>Bacteria</taxon>
        <taxon>Pseudomonadati</taxon>
        <taxon>Bacteroidota</taxon>
        <taxon>Bacteroidia</taxon>
        <taxon>Marinilabiliales</taxon>
        <taxon>Prolixibacteraceae</taxon>
        <taxon>Sunxiuqinia</taxon>
    </lineage>
</organism>
<dbReference type="Gene3D" id="2.170.130.10">
    <property type="entry name" value="TonB-dependent receptor, plug domain"/>
    <property type="match status" value="1"/>
</dbReference>
<feature type="chain" id="PRO_5020641100" evidence="8">
    <location>
        <begin position="21"/>
        <end position="821"/>
    </location>
</feature>
<dbReference type="GO" id="GO:0009279">
    <property type="term" value="C:cell outer membrane"/>
    <property type="evidence" value="ECO:0007669"/>
    <property type="project" value="UniProtKB-SubCell"/>
</dbReference>
<keyword evidence="10" id="KW-0675">Receptor</keyword>
<evidence type="ECO:0000256" key="7">
    <source>
        <dbReference type="PROSITE-ProRule" id="PRU01360"/>
    </source>
</evidence>
<keyword evidence="8" id="KW-0732">Signal</keyword>
<dbReference type="PANTHER" id="PTHR40980:SF4">
    <property type="entry name" value="TONB-DEPENDENT RECEPTOR-LIKE BETA-BARREL DOMAIN-CONTAINING PROTEIN"/>
    <property type="match status" value="1"/>
</dbReference>
<feature type="domain" description="Cyclic nucleotide-binding" evidence="9">
    <location>
        <begin position="721"/>
        <end position="804"/>
    </location>
</feature>
<dbReference type="Proteomes" id="UP000294848">
    <property type="component" value="Unassembled WGS sequence"/>
</dbReference>
<dbReference type="Gene3D" id="2.40.170.20">
    <property type="entry name" value="TonB-dependent receptor, beta-barrel domain"/>
    <property type="match status" value="1"/>
</dbReference>
<dbReference type="InterPro" id="IPR012910">
    <property type="entry name" value="Plug_dom"/>
</dbReference>
<evidence type="ECO:0000259" key="9">
    <source>
        <dbReference type="PROSITE" id="PS50042"/>
    </source>
</evidence>
<evidence type="ECO:0000313" key="11">
    <source>
        <dbReference type="Proteomes" id="UP000294848"/>
    </source>
</evidence>
<dbReference type="Pfam" id="PF13620">
    <property type="entry name" value="CarboxypepD_reg"/>
    <property type="match status" value="1"/>
</dbReference>
<keyword evidence="4 7" id="KW-0812">Transmembrane</keyword>
<comment type="caution">
    <text evidence="10">The sequence shown here is derived from an EMBL/GenBank/DDBJ whole genome shotgun (WGS) entry which is preliminary data.</text>
</comment>
<evidence type="ECO:0000256" key="6">
    <source>
        <dbReference type="ARBA" id="ARBA00023237"/>
    </source>
</evidence>
<dbReference type="AlphaFoldDB" id="A0A4R6H3E9"/>
<accession>A0A4R6H3E9</accession>
<keyword evidence="5 7" id="KW-0472">Membrane</keyword>
<evidence type="ECO:0000256" key="3">
    <source>
        <dbReference type="ARBA" id="ARBA00022452"/>
    </source>
</evidence>
<dbReference type="PROSITE" id="PS52016">
    <property type="entry name" value="TONB_DEPENDENT_REC_3"/>
    <property type="match status" value="1"/>
</dbReference>
<dbReference type="InterPro" id="IPR041700">
    <property type="entry name" value="OMP_b-brl_3"/>
</dbReference>
<evidence type="ECO:0000256" key="4">
    <source>
        <dbReference type="ARBA" id="ARBA00022692"/>
    </source>
</evidence>
<dbReference type="SUPFAM" id="SSF56935">
    <property type="entry name" value="Porins"/>
    <property type="match status" value="1"/>
</dbReference>
<reference evidence="10 11" key="1">
    <citation type="submission" date="2019-03" db="EMBL/GenBank/DDBJ databases">
        <title>Freshwater and sediment microbial communities from various areas in North America, analyzing microbe dynamics in response to fracking.</title>
        <authorList>
            <person name="Lamendella R."/>
        </authorList>
    </citation>
    <scope>NUCLEOTIDE SEQUENCE [LARGE SCALE GENOMIC DNA]</scope>
    <source>
        <strain evidence="10 11">114D</strain>
    </source>
</reference>
<dbReference type="Pfam" id="PF14905">
    <property type="entry name" value="OMP_b-brl_3"/>
    <property type="match status" value="1"/>
</dbReference>
<comment type="similarity">
    <text evidence="7">Belongs to the TonB-dependent receptor family.</text>
</comment>
<proteinExistence type="inferred from homology"/>
<dbReference type="InterPro" id="IPR000595">
    <property type="entry name" value="cNMP-bd_dom"/>
</dbReference>
<evidence type="ECO:0000256" key="1">
    <source>
        <dbReference type="ARBA" id="ARBA00004571"/>
    </source>
</evidence>
<feature type="signal peptide" evidence="8">
    <location>
        <begin position="1"/>
        <end position="20"/>
    </location>
</feature>
<dbReference type="InterPro" id="IPR008969">
    <property type="entry name" value="CarboxyPept-like_regulatory"/>
</dbReference>
<dbReference type="InterPro" id="IPR039426">
    <property type="entry name" value="TonB-dep_rcpt-like"/>
</dbReference>
<dbReference type="SUPFAM" id="SSF49464">
    <property type="entry name" value="Carboxypeptidase regulatory domain-like"/>
    <property type="match status" value="1"/>
</dbReference>
<dbReference type="Gene3D" id="2.60.40.1120">
    <property type="entry name" value="Carboxypeptidase-like, regulatory domain"/>
    <property type="match status" value="1"/>
</dbReference>
<dbReference type="InterPro" id="IPR036942">
    <property type="entry name" value="Beta-barrel_TonB_sf"/>
</dbReference>
<keyword evidence="2 7" id="KW-0813">Transport</keyword>
<dbReference type="PANTHER" id="PTHR40980">
    <property type="entry name" value="PLUG DOMAIN-CONTAINING PROTEIN"/>
    <property type="match status" value="1"/>
</dbReference>
<dbReference type="OrthoDB" id="910296at2"/>
<evidence type="ECO:0000256" key="5">
    <source>
        <dbReference type="ARBA" id="ARBA00023136"/>
    </source>
</evidence>